<dbReference type="RefSeq" id="WP_158272345.1">
    <property type="nucleotide sequence ID" value="NZ_QAYC01000008.1"/>
</dbReference>
<keyword evidence="3" id="KW-1185">Reference proteome</keyword>
<sequence length="483" mass="52006">MERARGAGRRFLMLQGPHGPFFDRLARGLRGTGAEVWRAGFNRGDAAFWSDPKSYVAVTDPPEIWPATVDRLLDRLAITDLVVYGDTRPCHAAAIAAARARGLAVHVFEEGYLRPDWITCERDGANGNSPLMRLSLGDMAAGMPEGAPLPGPLSDRWGNLRAHIGYGALYHGLVLLPSRRYCSFRPHRGLPVGREFALHLRRLAALPLLAPRRMLTTRKIRRGGFRYYVVLLQLAHDANFLRHGPFATMTGFLEQVIAAFAESAPRGHHLVFKAHPLEDARTPLGPAIARIAGAAGLADRVHLVDGGRLARLLAGAAGAVTVNSTAGPYAIWRGLPLCALGAAVYGKPGLVSDRPLAAFFAAPDPPDRAAFELFRRYLLATSQILGDYYTREGREHAIGPTVERLLSAPVPALAQSSTPAWTPASTPQAGQAAAADPSAAAPPGEAERQHLRAIAGQGRSPVWSFGREFFSVAAKAGVKRRGR</sequence>
<dbReference type="OrthoDB" id="9794206at2"/>
<dbReference type="InterPro" id="IPR007833">
    <property type="entry name" value="Capsule_polysaccharide_synth"/>
</dbReference>
<feature type="region of interest" description="Disordered" evidence="1">
    <location>
        <begin position="416"/>
        <end position="448"/>
    </location>
</feature>
<dbReference type="EMBL" id="QAYC01000008">
    <property type="protein sequence ID" value="PTW48327.1"/>
    <property type="molecule type" value="Genomic_DNA"/>
</dbReference>
<accession>A0A8E2VJF7</accession>
<feature type="compositionally biased region" description="Low complexity" evidence="1">
    <location>
        <begin position="422"/>
        <end position="444"/>
    </location>
</feature>
<reference evidence="2 3" key="1">
    <citation type="submission" date="2018-04" db="EMBL/GenBank/DDBJ databases">
        <title>Genomic Encyclopedia of Archaeal and Bacterial Type Strains, Phase II (KMG-II): from individual species to whole genera.</title>
        <authorList>
            <person name="Goeker M."/>
        </authorList>
    </citation>
    <scope>NUCLEOTIDE SEQUENCE [LARGE SCALE GENOMIC DNA]</scope>
    <source>
        <strain evidence="2 3">DSM 19783</strain>
    </source>
</reference>
<dbReference type="AlphaFoldDB" id="A0A8E2VJF7"/>
<dbReference type="Pfam" id="PF05159">
    <property type="entry name" value="Capsule_synth"/>
    <property type="match status" value="1"/>
</dbReference>
<comment type="caution">
    <text evidence="2">The sequence shown here is derived from an EMBL/GenBank/DDBJ whole genome shotgun (WGS) entry which is preliminary data.</text>
</comment>
<evidence type="ECO:0000313" key="3">
    <source>
        <dbReference type="Proteomes" id="UP000244037"/>
    </source>
</evidence>
<evidence type="ECO:0000313" key="2">
    <source>
        <dbReference type="EMBL" id="PTW48327.1"/>
    </source>
</evidence>
<proteinExistence type="predicted"/>
<organism evidence="2 3">
    <name type="scientific">Rhodovulum kholense</name>
    <dbReference type="NCBI Taxonomy" id="453584"/>
    <lineage>
        <taxon>Bacteria</taxon>
        <taxon>Pseudomonadati</taxon>
        <taxon>Pseudomonadota</taxon>
        <taxon>Alphaproteobacteria</taxon>
        <taxon>Rhodobacterales</taxon>
        <taxon>Paracoccaceae</taxon>
        <taxon>Rhodovulum</taxon>
    </lineage>
</organism>
<dbReference type="GO" id="GO:0000271">
    <property type="term" value="P:polysaccharide biosynthetic process"/>
    <property type="evidence" value="ECO:0007669"/>
    <property type="project" value="InterPro"/>
</dbReference>
<gene>
    <name evidence="2" type="ORF">C8N38_10879</name>
</gene>
<evidence type="ECO:0000256" key="1">
    <source>
        <dbReference type="SAM" id="MobiDB-lite"/>
    </source>
</evidence>
<name>A0A8E2VJF7_9RHOB</name>
<dbReference type="Proteomes" id="UP000244037">
    <property type="component" value="Unassembled WGS sequence"/>
</dbReference>
<dbReference type="GO" id="GO:0015774">
    <property type="term" value="P:polysaccharide transport"/>
    <property type="evidence" value="ECO:0007669"/>
    <property type="project" value="InterPro"/>
</dbReference>
<protein>
    <submittedName>
        <fullName evidence="2">Capsular polysaccharide export protein</fullName>
    </submittedName>
</protein>